<evidence type="ECO:0000313" key="3">
    <source>
        <dbReference type="Proteomes" id="UP000218327"/>
    </source>
</evidence>
<name>A0A2A5ANM6_9GAMM</name>
<dbReference type="NCBIfam" id="TIGR02595">
    <property type="entry name" value="PEP_CTERM"/>
    <property type="match status" value="1"/>
</dbReference>
<evidence type="ECO:0000256" key="1">
    <source>
        <dbReference type="SAM" id="Phobius"/>
    </source>
</evidence>
<protein>
    <recommendedName>
        <fullName evidence="4">PEP-CTERM protein-sorting domain-containing protein</fullName>
    </recommendedName>
</protein>
<evidence type="ECO:0000313" key="2">
    <source>
        <dbReference type="EMBL" id="PCJ20883.1"/>
    </source>
</evidence>
<sequence length="218" mass="23143">MSYRTSKMHKILSAGLLVFSGYVGIAEATPITWEIHDVLFEIDNTVVNGSFTYDADTNIYSDVNIITQNGSALICNDSPAPGTCATYDTVSFSGDTYLNAVAPALIIPAGAPMAIAIFKIDEPKVLYLPFATLLTNAGGVVNLVRATEYTNPFSGGPLVTADYAYDIASSTYRSTTAQANHGYVQSVPEPSASILIFLGLIGLIRGKHRKCGKGSGFI</sequence>
<keyword evidence="1" id="KW-1133">Transmembrane helix</keyword>
<organism evidence="2 3">
    <name type="scientific">SAR86 cluster bacterium</name>
    <dbReference type="NCBI Taxonomy" id="2030880"/>
    <lineage>
        <taxon>Bacteria</taxon>
        <taxon>Pseudomonadati</taxon>
        <taxon>Pseudomonadota</taxon>
        <taxon>Gammaproteobacteria</taxon>
        <taxon>SAR86 cluster</taxon>
    </lineage>
</organism>
<reference evidence="3" key="1">
    <citation type="submission" date="2017-08" db="EMBL/GenBank/DDBJ databases">
        <title>A dynamic microbial community with high functional redundancy inhabits the cold, oxic subseafloor aquifer.</title>
        <authorList>
            <person name="Tully B.J."/>
            <person name="Wheat C.G."/>
            <person name="Glazer B.T."/>
            <person name="Huber J.A."/>
        </authorList>
    </citation>
    <scope>NUCLEOTIDE SEQUENCE [LARGE SCALE GENOMIC DNA]</scope>
</reference>
<dbReference type="Proteomes" id="UP000218327">
    <property type="component" value="Unassembled WGS sequence"/>
</dbReference>
<accession>A0A2A5ANM6</accession>
<proteinExistence type="predicted"/>
<comment type="caution">
    <text evidence="2">The sequence shown here is derived from an EMBL/GenBank/DDBJ whole genome shotgun (WGS) entry which is preliminary data.</text>
</comment>
<gene>
    <name evidence="2" type="ORF">COA96_15540</name>
</gene>
<keyword evidence="1" id="KW-0812">Transmembrane</keyword>
<dbReference type="AlphaFoldDB" id="A0A2A5ANM6"/>
<evidence type="ECO:0008006" key="4">
    <source>
        <dbReference type="Google" id="ProtNLM"/>
    </source>
</evidence>
<feature type="transmembrane region" description="Helical" evidence="1">
    <location>
        <begin position="125"/>
        <end position="144"/>
    </location>
</feature>
<dbReference type="InterPro" id="IPR013424">
    <property type="entry name" value="Ice-binding_C"/>
</dbReference>
<feature type="transmembrane region" description="Helical" evidence="1">
    <location>
        <begin position="97"/>
        <end position="118"/>
    </location>
</feature>
<feature type="transmembrane region" description="Helical" evidence="1">
    <location>
        <begin position="190"/>
        <end position="206"/>
    </location>
</feature>
<dbReference type="EMBL" id="NVVJ01000075">
    <property type="protein sequence ID" value="PCJ20883.1"/>
    <property type="molecule type" value="Genomic_DNA"/>
</dbReference>
<keyword evidence="1" id="KW-0472">Membrane</keyword>